<accession>F7VC23</accession>
<proteinExistence type="predicted"/>
<gene>
    <name evidence="1" type="ORF">ATPR_0922</name>
</gene>
<protein>
    <submittedName>
        <fullName evidence="1">Uncharacterized protein</fullName>
    </submittedName>
</protein>
<dbReference type="Proteomes" id="UP000004319">
    <property type="component" value="Unassembled WGS sequence"/>
</dbReference>
<evidence type="ECO:0000313" key="1">
    <source>
        <dbReference type="EMBL" id="GAA07918.1"/>
    </source>
</evidence>
<organism evidence="1 2">
    <name type="scientific">Acetobacter tropicalis NBRC 101654</name>
    <dbReference type="NCBI Taxonomy" id="749388"/>
    <lineage>
        <taxon>Bacteria</taxon>
        <taxon>Pseudomonadati</taxon>
        <taxon>Pseudomonadota</taxon>
        <taxon>Alphaproteobacteria</taxon>
        <taxon>Acetobacterales</taxon>
        <taxon>Acetobacteraceae</taxon>
        <taxon>Acetobacter</taxon>
    </lineage>
</organism>
<name>F7VC23_9PROT</name>
<dbReference type="AlphaFoldDB" id="F7VC23"/>
<dbReference type="EMBL" id="BABS01000017">
    <property type="protein sequence ID" value="GAA07918.1"/>
    <property type="molecule type" value="Genomic_DNA"/>
</dbReference>
<reference evidence="1 2" key="1">
    <citation type="journal article" date="2011" name="Biochem. Biophys. Res. Commun.">
        <title>Increased number of Arginine-based salt bridges contributes to the thermotolerance of thermotolerant acetic acid bacteria, Acetobacter tropicalis SKU1100.</title>
        <authorList>
            <person name="Matsutani M."/>
            <person name="Hirakawa H."/>
            <person name="Nishikura M."/>
            <person name="Soemphol W."/>
            <person name="Ali I.A.I."/>
            <person name="Yakushi T."/>
            <person name="Matsushita K."/>
        </authorList>
    </citation>
    <scope>NUCLEOTIDE SEQUENCE [LARGE SCALE GENOMIC DNA]</scope>
    <source>
        <strain evidence="1 2">NBRC 101654</strain>
    </source>
</reference>
<evidence type="ECO:0000313" key="2">
    <source>
        <dbReference type="Proteomes" id="UP000004319"/>
    </source>
</evidence>
<comment type="caution">
    <text evidence="1">The sequence shown here is derived from an EMBL/GenBank/DDBJ whole genome shotgun (WGS) entry which is preliminary data.</text>
</comment>
<sequence length="86" mass="10242">MTQEQRQTEPHLWESHMPHLHCKHLLISARAEQHCTEPPRIAHVHTATRQRVLQRKMIWRSRNSALPIGKVRSRKAKAQFLQKVRL</sequence>